<proteinExistence type="predicted"/>
<reference evidence="1" key="1">
    <citation type="submission" date="2021-01" db="EMBL/GenBank/DDBJ databases">
        <title>Whole genome shotgun sequence of Planobispora takensis NBRC 109077.</title>
        <authorList>
            <person name="Komaki H."/>
            <person name="Tamura T."/>
        </authorList>
    </citation>
    <scope>NUCLEOTIDE SEQUENCE</scope>
    <source>
        <strain evidence="1">NBRC 109077</strain>
    </source>
</reference>
<sequence>MKTMGNVVTSVSALQMLPEVGLAELGVHGRAACCTITKTDKTTCTEITRTTHCSPTGTQI</sequence>
<evidence type="ECO:0000313" key="2">
    <source>
        <dbReference type="Proteomes" id="UP000634476"/>
    </source>
</evidence>
<accession>A0A8J3T6W6</accession>
<protein>
    <submittedName>
        <fullName evidence="1">Uncharacterized protein</fullName>
    </submittedName>
</protein>
<keyword evidence="2" id="KW-1185">Reference proteome</keyword>
<dbReference type="AlphaFoldDB" id="A0A8J3T6W6"/>
<organism evidence="1 2">
    <name type="scientific">Planobispora takensis</name>
    <dbReference type="NCBI Taxonomy" id="1367882"/>
    <lineage>
        <taxon>Bacteria</taxon>
        <taxon>Bacillati</taxon>
        <taxon>Actinomycetota</taxon>
        <taxon>Actinomycetes</taxon>
        <taxon>Streptosporangiales</taxon>
        <taxon>Streptosporangiaceae</taxon>
        <taxon>Planobispora</taxon>
    </lineage>
</organism>
<name>A0A8J3T6W6_9ACTN</name>
<dbReference type="Proteomes" id="UP000634476">
    <property type="component" value="Unassembled WGS sequence"/>
</dbReference>
<evidence type="ECO:0000313" key="1">
    <source>
        <dbReference type="EMBL" id="GII02074.1"/>
    </source>
</evidence>
<dbReference type="EMBL" id="BOOK01000030">
    <property type="protein sequence ID" value="GII02074.1"/>
    <property type="molecule type" value="Genomic_DNA"/>
</dbReference>
<gene>
    <name evidence="1" type="ORF">Pta02_40820</name>
</gene>
<comment type="caution">
    <text evidence="1">The sequence shown here is derived from an EMBL/GenBank/DDBJ whole genome shotgun (WGS) entry which is preliminary data.</text>
</comment>